<dbReference type="EMBL" id="BPVZ01000029">
    <property type="protein sequence ID" value="GKV08545.1"/>
    <property type="molecule type" value="Genomic_DNA"/>
</dbReference>
<name>A0AAV5JDR0_9ROSI</name>
<protein>
    <submittedName>
        <fullName evidence="1">Uncharacterized protein</fullName>
    </submittedName>
</protein>
<comment type="caution">
    <text evidence="1">The sequence shown here is derived from an EMBL/GenBank/DDBJ whole genome shotgun (WGS) entry which is preliminary data.</text>
</comment>
<evidence type="ECO:0000313" key="2">
    <source>
        <dbReference type="Proteomes" id="UP001054252"/>
    </source>
</evidence>
<organism evidence="1 2">
    <name type="scientific">Rubroshorea leprosula</name>
    <dbReference type="NCBI Taxonomy" id="152421"/>
    <lineage>
        <taxon>Eukaryota</taxon>
        <taxon>Viridiplantae</taxon>
        <taxon>Streptophyta</taxon>
        <taxon>Embryophyta</taxon>
        <taxon>Tracheophyta</taxon>
        <taxon>Spermatophyta</taxon>
        <taxon>Magnoliopsida</taxon>
        <taxon>eudicotyledons</taxon>
        <taxon>Gunneridae</taxon>
        <taxon>Pentapetalae</taxon>
        <taxon>rosids</taxon>
        <taxon>malvids</taxon>
        <taxon>Malvales</taxon>
        <taxon>Dipterocarpaceae</taxon>
        <taxon>Rubroshorea</taxon>
    </lineage>
</organism>
<dbReference type="Proteomes" id="UP001054252">
    <property type="component" value="Unassembled WGS sequence"/>
</dbReference>
<dbReference type="AlphaFoldDB" id="A0AAV5JDR0"/>
<evidence type="ECO:0000313" key="1">
    <source>
        <dbReference type="EMBL" id="GKV08545.1"/>
    </source>
</evidence>
<accession>A0AAV5JDR0</accession>
<gene>
    <name evidence="1" type="ORF">SLEP1_g20158</name>
</gene>
<sequence length="72" mass="8130">MRNLIWVPHDEPNLGSSMLGSSRRGTRFGLFDEEHDLGSSRRTRSGFLVKEPKAGFLTMRNPTSSNPVCTFF</sequence>
<proteinExistence type="predicted"/>
<reference evidence="1 2" key="1">
    <citation type="journal article" date="2021" name="Commun. Biol.">
        <title>The genome of Shorea leprosula (Dipterocarpaceae) highlights the ecological relevance of drought in aseasonal tropical rainforests.</title>
        <authorList>
            <person name="Ng K.K.S."/>
            <person name="Kobayashi M.J."/>
            <person name="Fawcett J.A."/>
            <person name="Hatakeyama M."/>
            <person name="Paape T."/>
            <person name="Ng C.H."/>
            <person name="Ang C.C."/>
            <person name="Tnah L.H."/>
            <person name="Lee C.T."/>
            <person name="Nishiyama T."/>
            <person name="Sese J."/>
            <person name="O'Brien M.J."/>
            <person name="Copetti D."/>
            <person name="Mohd Noor M.I."/>
            <person name="Ong R.C."/>
            <person name="Putra M."/>
            <person name="Sireger I.Z."/>
            <person name="Indrioko S."/>
            <person name="Kosugi Y."/>
            <person name="Izuno A."/>
            <person name="Isagi Y."/>
            <person name="Lee S.L."/>
            <person name="Shimizu K.K."/>
        </authorList>
    </citation>
    <scope>NUCLEOTIDE SEQUENCE [LARGE SCALE GENOMIC DNA]</scope>
    <source>
        <strain evidence="1">214</strain>
    </source>
</reference>
<keyword evidence="2" id="KW-1185">Reference proteome</keyword>